<evidence type="ECO:0000313" key="1">
    <source>
        <dbReference type="EMBL" id="MEZ7513749.1"/>
    </source>
</evidence>
<gene>
    <name evidence="1" type="ORF">QO192_00490</name>
</gene>
<keyword evidence="2" id="KW-1185">Reference proteome</keyword>
<dbReference type="Proteomes" id="UP001568894">
    <property type="component" value="Unassembled WGS sequence"/>
</dbReference>
<sequence>MNVLNKQGTGYVPIGIDLDTIQHTKLQDRSGTATVVEDRIVTNEANLGLCSNCDNSSHCMWQRNNKMFCEHYQ</sequence>
<accession>A0ABV4K7Y0</accession>
<proteinExistence type="predicted"/>
<comment type="caution">
    <text evidence="1">The sequence shown here is derived from an EMBL/GenBank/DDBJ whole genome shotgun (WGS) entry which is preliminary data.</text>
</comment>
<organism evidence="1 2">
    <name type="scientific">Flavobacterium frigidarium</name>
    <dbReference type="NCBI Taxonomy" id="99286"/>
    <lineage>
        <taxon>Bacteria</taxon>
        <taxon>Pseudomonadati</taxon>
        <taxon>Bacteroidota</taxon>
        <taxon>Flavobacteriia</taxon>
        <taxon>Flavobacteriales</taxon>
        <taxon>Flavobacteriaceae</taxon>
        <taxon>Flavobacterium</taxon>
    </lineage>
</organism>
<dbReference type="RefSeq" id="WP_371567178.1">
    <property type="nucleotide sequence ID" value="NZ_JASMRN010000001.1"/>
</dbReference>
<reference evidence="1 2" key="1">
    <citation type="submission" date="2023-05" db="EMBL/GenBank/DDBJ databases">
        <title>Adaptations of aquatic viruses from atmosphere-close ecosystems of the Central Arctic Ocean.</title>
        <authorList>
            <person name="Rahlff J."/>
            <person name="Holmfeldt K."/>
        </authorList>
    </citation>
    <scope>NUCLEOTIDE SEQUENCE [LARGE SCALE GENOMIC DNA]</scope>
    <source>
        <strain evidence="1 2">Arc14</strain>
    </source>
</reference>
<name>A0ABV4K7Y0_9FLAO</name>
<dbReference type="EMBL" id="JASMRN010000001">
    <property type="protein sequence ID" value="MEZ7513749.1"/>
    <property type="molecule type" value="Genomic_DNA"/>
</dbReference>
<protein>
    <submittedName>
        <fullName evidence="1">Uncharacterized protein</fullName>
    </submittedName>
</protein>
<evidence type="ECO:0000313" key="2">
    <source>
        <dbReference type="Proteomes" id="UP001568894"/>
    </source>
</evidence>